<feature type="compositionally biased region" description="Basic residues" evidence="3">
    <location>
        <begin position="314"/>
        <end position="324"/>
    </location>
</feature>
<feature type="region of interest" description="Disordered" evidence="3">
    <location>
        <begin position="1723"/>
        <end position="1762"/>
    </location>
</feature>
<feature type="compositionally biased region" description="Gly residues" evidence="3">
    <location>
        <begin position="1528"/>
        <end position="1540"/>
    </location>
</feature>
<protein>
    <recommendedName>
        <fullName evidence="4">WW domain-containing protein</fullName>
    </recommendedName>
</protein>
<evidence type="ECO:0000313" key="6">
    <source>
        <dbReference type="Proteomes" id="UP001165085"/>
    </source>
</evidence>
<reference evidence="6" key="1">
    <citation type="journal article" date="2023" name="Commun. Biol.">
        <title>Genome analysis of Parmales, the sister group of diatoms, reveals the evolutionary specialization of diatoms from phago-mixotrophs to photoautotrophs.</title>
        <authorList>
            <person name="Ban H."/>
            <person name="Sato S."/>
            <person name="Yoshikawa S."/>
            <person name="Yamada K."/>
            <person name="Nakamura Y."/>
            <person name="Ichinomiya M."/>
            <person name="Sato N."/>
            <person name="Blanc-Mathieu R."/>
            <person name="Endo H."/>
            <person name="Kuwata A."/>
            <person name="Ogata H."/>
        </authorList>
    </citation>
    <scope>NUCLEOTIDE SEQUENCE [LARGE SCALE GENOMIC DNA]</scope>
    <source>
        <strain evidence="6">NIES 3701</strain>
    </source>
</reference>
<feature type="compositionally biased region" description="Basic and acidic residues" evidence="3">
    <location>
        <begin position="482"/>
        <end position="492"/>
    </location>
</feature>
<dbReference type="PROSITE" id="PS01159">
    <property type="entry name" value="WW_DOMAIN_1"/>
    <property type="match status" value="1"/>
</dbReference>
<dbReference type="GO" id="GO:0005737">
    <property type="term" value="C:cytoplasm"/>
    <property type="evidence" value="ECO:0007669"/>
    <property type="project" value="TreeGrafter"/>
</dbReference>
<feature type="region of interest" description="Disordered" evidence="3">
    <location>
        <begin position="240"/>
        <end position="535"/>
    </location>
</feature>
<dbReference type="CDD" id="cd00201">
    <property type="entry name" value="WW"/>
    <property type="match status" value="1"/>
</dbReference>
<evidence type="ECO:0000256" key="1">
    <source>
        <dbReference type="ARBA" id="ARBA00022614"/>
    </source>
</evidence>
<feature type="compositionally biased region" description="Acidic residues" evidence="3">
    <location>
        <begin position="359"/>
        <end position="369"/>
    </location>
</feature>
<dbReference type="SMART" id="SM00456">
    <property type="entry name" value="WW"/>
    <property type="match status" value="1"/>
</dbReference>
<feature type="region of interest" description="Disordered" evidence="3">
    <location>
        <begin position="1652"/>
        <end position="1673"/>
    </location>
</feature>
<sequence>MFSRKPTCHPHRRLPKKQECDRFLDLYRSLASQSNIDVPPQIATQINKRKDKLDLRKCNLADSHVIVLCAVLTQLPIYGKINLQKNRIEARGISALVGVMQEHLRLMVAGSFSMEEMAELREVNVDGNPVSPSLQSLVDLYSYQEMLLYVRMRYDIREAFFVADPRGNGNIDAQSLQRAVNTYTGTSFSSEEADIMISQFGNQESRKINLIGFESALVLKLQTSQKKGKPALMPKMTAAQESRLHPTQETPPAEPSPLMQPQPTPSGPPPAAPQPTPQNTPSAPQPKPHQRMPSPEPVDNPPPSNVDAEDDHPHKHHHHHHVHHPTPPPQTAPPQAHNEQQPLPTKVDPPPAPSSEPFFPEDDDWDTSDFDAPAVTNANPNSAVTNTQDEWGDDNSNWASATPQLPDPPAKRSPMLQPVGGMKLDDLQSSNGTRGGLSVLVEPNADDEEQKPRGSGPGVTERSLRGGTGSSSRSTSPKHVKKLADAAMRESDENSLSPDAQPSKPRFTHSLGRPTPTTRTPLGQSQASTASPYADPNVMSEIMSRRAHLTGSGGDVKKAGMTGVNGATITGENLKTEWANANAGDERESKNSSLLASHSSETSVAASHAPDMYEQSNFGGGQVELPQDLSHLTLARLGLTSIIFPPGLKVVTLENLVSLDLSYNQLHSLNTPALSALPHLKHLDVSNNLLVRLATGGDNHLPATLESLDVSCNNLARICGLDKCMDLRMLNLSNNKLKLVTGLEFLASLSNLDLSENSIANAVGIRTLSCNLNLRNLKMKGNPLSETRGYRPTVICLLPHVKSIDGKGLPRTGGVKRHPSKKPEPNEPPKQKSMGHHLHGDPHANKENERLRLEKAKKQAEADRQRMLSYQKILESRATEPEYAKIKGPKPIRLSLEEQEKLLEKLTHPIYPARKKVVLPGHAKLAFGRSVPKDELAEKKKAAAGKGGATSVAALRARLAAAKKGGGGGAKKVKVEEKSKGVGGGAKGGKGEEEGLNGSHDVSDDIAQLHREVMRLQEMQETGLSLVQAQEKHLGNITGDLAEARARLSTSPSKVLASSGGSMSAVDLISSFSSKTPSIFARKEISEWVREMESEFATSSTALSVLVDIHSRGNLEDGTLAEYRKTLEQVGVFNELRIPSFDYGGYVMSEEERVEVGDVAKRVVNSRAGVKQLLVLLEMGENEDKVEALIRKLEGGADAVEGVEGMGTVVPSEPKDDELMSVASSRWSTENHAQDNQGQAQVVLQQQREIQQQHHHQAMQQQAQRGDRRIMSDTASITSTIPEEREIEMDDIMNQAARGEGGGGGGGGMGGGRGGRHGVGVPTSPVLSSATTTVPASEIFSKEEREGGGVVGGGSGGGSVGVETVGVGVGVGVGRRGDDVEVHRYETSPQNLEDERALSEVGGRSVGAVSSEGVGEEEEEEEVVEEEEKVEAEVEVVEESKVQASAVEEDSSFKVMSVQERLRKKMAEQATTLDLSSDSDSDASSKNGGGEKADDRLSKLEEIEKKAEEKVKAAKEAGVDDGFDGFEDSGGFGGDEGAGGFKSPEKKVEGFDGFDDSAFGGSAEPVKKTDGFDGFDDSAFGGPTTATANISDKKVDGFDGFDDSAFGGSEEPVKKKADGFDGFDDSAFGGSTTATAKVDGFDGFDDSAFGGVVAPQASSTQPPPSNFSSSDSQSTFDMKAASVSVSKSVISSVPALEAQKKIRWVERWSEEYNQCYYFDKTTKQSSWEKPNEPYIPHAEYVSSEESSYSDSDSDVSSDSDSL</sequence>
<dbReference type="Pfam" id="PF13855">
    <property type="entry name" value="LRR_8"/>
    <property type="match status" value="1"/>
</dbReference>
<evidence type="ECO:0000256" key="3">
    <source>
        <dbReference type="SAM" id="MobiDB-lite"/>
    </source>
</evidence>
<dbReference type="SMART" id="SM00364">
    <property type="entry name" value="LRR_BAC"/>
    <property type="match status" value="3"/>
</dbReference>
<feature type="region of interest" description="Disordered" evidence="3">
    <location>
        <begin position="1388"/>
        <end position="1429"/>
    </location>
</feature>
<dbReference type="PROSITE" id="PS50020">
    <property type="entry name" value="WW_DOMAIN_2"/>
    <property type="match status" value="1"/>
</dbReference>
<feature type="compositionally biased region" description="Basic and acidic residues" evidence="3">
    <location>
        <begin position="1489"/>
        <end position="1518"/>
    </location>
</feature>
<dbReference type="SUPFAM" id="SSF47473">
    <property type="entry name" value="EF-hand"/>
    <property type="match status" value="1"/>
</dbReference>
<dbReference type="InterPro" id="IPR036020">
    <property type="entry name" value="WW_dom_sf"/>
</dbReference>
<feature type="compositionally biased region" description="Low complexity" evidence="3">
    <location>
        <begin position="1740"/>
        <end position="1750"/>
    </location>
</feature>
<dbReference type="InterPro" id="IPR001202">
    <property type="entry name" value="WW_dom"/>
</dbReference>
<dbReference type="PROSITE" id="PS51450">
    <property type="entry name" value="LRR"/>
    <property type="match status" value="3"/>
</dbReference>
<feature type="compositionally biased region" description="Pro residues" evidence="3">
    <location>
        <begin position="294"/>
        <end position="304"/>
    </location>
</feature>
<dbReference type="Gene3D" id="2.20.70.10">
    <property type="match status" value="1"/>
</dbReference>
<accession>A0A9W7BMV9</accession>
<keyword evidence="6" id="KW-1185">Reference proteome</keyword>
<dbReference type="SMART" id="SM00369">
    <property type="entry name" value="LRR_TYP"/>
    <property type="match status" value="3"/>
</dbReference>
<dbReference type="EMBL" id="BRXY01000377">
    <property type="protein sequence ID" value="GMH90825.1"/>
    <property type="molecule type" value="Genomic_DNA"/>
</dbReference>
<dbReference type="Pfam" id="PF00397">
    <property type="entry name" value="WW"/>
    <property type="match status" value="1"/>
</dbReference>
<feature type="compositionally biased region" description="Acidic residues" evidence="3">
    <location>
        <begin position="1414"/>
        <end position="1429"/>
    </location>
</feature>
<dbReference type="InterPro" id="IPR011992">
    <property type="entry name" value="EF-hand-dom_pair"/>
</dbReference>
<feature type="compositionally biased region" description="Pro residues" evidence="3">
    <location>
        <begin position="252"/>
        <end position="287"/>
    </location>
</feature>
<dbReference type="SUPFAM" id="SSF52075">
    <property type="entry name" value="Outer arm dynein light chain 1"/>
    <property type="match status" value="1"/>
</dbReference>
<dbReference type="Gene3D" id="1.10.238.10">
    <property type="entry name" value="EF-hand"/>
    <property type="match status" value="1"/>
</dbReference>
<dbReference type="InterPro" id="IPR003591">
    <property type="entry name" value="Leu-rich_rpt_typical-subtyp"/>
</dbReference>
<name>A0A9W7BMV9_9STRA</name>
<feature type="compositionally biased region" description="Low complexity" evidence="3">
    <location>
        <begin position="1470"/>
        <end position="1485"/>
    </location>
</feature>
<dbReference type="SUPFAM" id="SSF52047">
    <property type="entry name" value="RNI-like"/>
    <property type="match status" value="1"/>
</dbReference>
<feature type="compositionally biased region" description="Low complexity" evidence="3">
    <location>
        <begin position="1399"/>
        <end position="1413"/>
    </location>
</feature>
<organism evidence="5 6">
    <name type="scientific">Triparma strigata</name>
    <dbReference type="NCBI Taxonomy" id="1606541"/>
    <lineage>
        <taxon>Eukaryota</taxon>
        <taxon>Sar</taxon>
        <taxon>Stramenopiles</taxon>
        <taxon>Ochrophyta</taxon>
        <taxon>Bolidophyceae</taxon>
        <taxon>Parmales</taxon>
        <taxon>Triparmaceae</taxon>
        <taxon>Triparma</taxon>
    </lineage>
</organism>
<dbReference type="OrthoDB" id="266138at2759"/>
<evidence type="ECO:0000313" key="5">
    <source>
        <dbReference type="EMBL" id="GMH90825.1"/>
    </source>
</evidence>
<feature type="compositionally biased region" description="Acidic residues" evidence="3">
    <location>
        <begin position="1751"/>
        <end position="1762"/>
    </location>
</feature>
<keyword evidence="1" id="KW-0433">Leucine-rich repeat</keyword>
<feature type="domain" description="WW" evidence="4">
    <location>
        <begin position="1704"/>
        <end position="1732"/>
    </location>
</feature>
<dbReference type="InterPro" id="IPR001611">
    <property type="entry name" value="Leu-rich_rpt"/>
</dbReference>
<feature type="region of interest" description="Disordered" evidence="3">
    <location>
        <begin position="1469"/>
        <end position="1555"/>
    </location>
</feature>
<comment type="caution">
    <text evidence="5">The sequence shown here is derived from an EMBL/GenBank/DDBJ whole genome shotgun (WGS) entry which is preliminary data.</text>
</comment>
<dbReference type="Proteomes" id="UP001165085">
    <property type="component" value="Unassembled WGS sequence"/>
</dbReference>
<dbReference type="Gene3D" id="3.80.10.10">
    <property type="entry name" value="Ribonuclease Inhibitor"/>
    <property type="match status" value="2"/>
</dbReference>
<dbReference type="PANTHER" id="PTHR15454:SF56">
    <property type="entry name" value="PROTEIN PHOSPHATASE 1 REGULATORY SUBUNIT 7-RELATED"/>
    <property type="match status" value="1"/>
</dbReference>
<evidence type="ECO:0000259" key="4">
    <source>
        <dbReference type="PROSITE" id="PS50020"/>
    </source>
</evidence>
<feature type="compositionally biased region" description="Basic and acidic residues" evidence="3">
    <location>
        <begin position="821"/>
        <end position="830"/>
    </location>
</feature>
<feature type="compositionally biased region" description="Polar residues" evidence="3">
    <location>
        <begin position="522"/>
        <end position="531"/>
    </location>
</feature>
<dbReference type="PANTHER" id="PTHR15454">
    <property type="entry name" value="NISCHARIN RELATED"/>
    <property type="match status" value="1"/>
</dbReference>
<evidence type="ECO:0000256" key="2">
    <source>
        <dbReference type="ARBA" id="ARBA00022737"/>
    </source>
</evidence>
<feature type="region of interest" description="Disordered" evidence="3">
    <location>
        <begin position="965"/>
        <end position="1001"/>
    </location>
</feature>
<gene>
    <name evidence="5" type="ORF">TrST_g3884</name>
</gene>
<feature type="region of interest" description="Disordered" evidence="3">
    <location>
        <begin position="807"/>
        <end position="846"/>
    </location>
</feature>
<proteinExistence type="predicted"/>
<dbReference type="SUPFAM" id="SSF51045">
    <property type="entry name" value="WW domain"/>
    <property type="match status" value="1"/>
</dbReference>
<dbReference type="InterPro" id="IPR032675">
    <property type="entry name" value="LRR_dom_sf"/>
</dbReference>
<feature type="compositionally biased region" description="Polar residues" evidence="3">
    <location>
        <begin position="376"/>
        <end position="403"/>
    </location>
</feature>
<keyword evidence="2" id="KW-0677">Repeat</keyword>